<feature type="binding site" evidence="6">
    <location>
        <begin position="9"/>
        <end position="14"/>
    </location>
    <ligand>
        <name>NAD(+)</name>
        <dbReference type="ChEBI" id="CHEBI:57540"/>
    </ligand>
</feature>
<protein>
    <submittedName>
        <fullName evidence="10">Lactate/malate dehydrogenase, NAD binding domain protein</fullName>
        <ecNumber evidence="10">1.1.1.-</ecNumber>
    </submittedName>
</protein>
<dbReference type="Pfam" id="PF00056">
    <property type="entry name" value="Ldh_1_N"/>
    <property type="match status" value="1"/>
</dbReference>
<dbReference type="PANTHER" id="PTHR43128:SF31">
    <property type="entry name" value="L-LACTATE DEHYDROGENASE"/>
    <property type="match status" value="1"/>
</dbReference>
<dbReference type="PRINTS" id="PR00086">
    <property type="entry name" value="LLDHDRGNASE"/>
</dbReference>
<dbReference type="InterPro" id="IPR015955">
    <property type="entry name" value="Lactate_DH/Glyco_Ohase_4_C"/>
</dbReference>
<dbReference type="SUPFAM" id="SSF56327">
    <property type="entry name" value="LDH C-terminal domain-like"/>
    <property type="match status" value="1"/>
</dbReference>
<gene>
    <name evidence="10" type="primary">dhkM</name>
    <name evidence="10" type="ORF">HMPREF9626_1436</name>
</gene>
<evidence type="ECO:0000256" key="2">
    <source>
        <dbReference type="ARBA" id="ARBA00022533"/>
    </source>
</evidence>
<comment type="caution">
    <text evidence="10">The sequence shown here is derived from an EMBL/GenBank/DDBJ whole genome shotgun (WGS) entry which is preliminary data.</text>
</comment>
<dbReference type="PIRSF" id="PIRSF000102">
    <property type="entry name" value="Lac_mal_DH"/>
    <property type="match status" value="1"/>
</dbReference>
<reference evidence="10 11" key="1">
    <citation type="submission" date="2010-10" db="EMBL/GenBank/DDBJ databases">
        <authorList>
            <person name="Durkin A.S."/>
            <person name="Madupu R."/>
            <person name="Torralba M."/>
            <person name="Gillis M."/>
            <person name="Methe B."/>
            <person name="Sutton G."/>
            <person name="Nelson K.E."/>
        </authorList>
    </citation>
    <scope>NUCLEOTIDE SEQUENCE [LARGE SCALE GENOMIC DNA]</scope>
    <source>
        <strain evidence="10 11">F0405</strain>
    </source>
</reference>
<feature type="active site" description="Proton acceptor" evidence="5">
    <location>
        <position position="178"/>
    </location>
</feature>
<dbReference type="InterPro" id="IPR022383">
    <property type="entry name" value="Lactate/malate_DH_C"/>
</dbReference>
<feature type="domain" description="Lactate/malate dehydrogenase N-terminal" evidence="8">
    <location>
        <begin position="4"/>
        <end position="145"/>
    </location>
</feature>
<evidence type="ECO:0000313" key="10">
    <source>
        <dbReference type="EMBL" id="EFQ55644.1"/>
    </source>
</evidence>
<sequence length="331" mass="36509">MTRKIGIIGLGHVGATLAHSMILKHTCDHLVLIDTNEKKVKADALDFCDTVANTGYPVHITVNDYAALKDADVVVSTLGNIELQANNTDDRFAELPFTSKQVVQVARDLKASGFSGVLLVVTNPVDAVTQLYQQYTGLPKEQVIGTGTLLDTARMKRAVADRLQVSPASVSGYNLGEHGNSQFVAWSQVRVKGHAITDLFSQEELDAINYESLRGGHTVFFGKFYTNFGIAAAAQRLAEAVINDSHEEMPVSNYRPEYGTYLGYPAIVGRKGILERLDLHLTEEEKENYSIQLKPLRKTHEKDWSMHKSKESGTEIGHSLEFDFVVPPPHS</sequence>
<dbReference type="Gene3D" id="3.90.110.10">
    <property type="entry name" value="Lactate dehydrogenase/glycoside hydrolase, family 4, C-terminal"/>
    <property type="match status" value="1"/>
</dbReference>
<organism evidence="10 11">
    <name type="scientific">Streptococcus parasanguinis F0405</name>
    <dbReference type="NCBI Taxonomy" id="905067"/>
    <lineage>
        <taxon>Bacteria</taxon>
        <taxon>Bacillati</taxon>
        <taxon>Bacillota</taxon>
        <taxon>Bacilli</taxon>
        <taxon>Lactobacillales</taxon>
        <taxon>Streptococcaceae</taxon>
        <taxon>Streptococcus</taxon>
    </lineage>
</organism>
<evidence type="ECO:0000259" key="9">
    <source>
        <dbReference type="Pfam" id="PF02866"/>
    </source>
</evidence>
<keyword evidence="4 7" id="KW-0560">Oxidoreductase</keyword>
<dbReference type="PANTHER" id="PTHR43128">
    <property type="entry name" value="L-2-HYDROXYCARBOXYLATE DEHYDROGENASE (NAD(P)(+))"/>
    <property type="match status" value="1"/>
</dbReference>
<proteinExistence type="inferred from homology"/>
<evidence type="ECO:0000256" key="1">
    <source>
        <dbReference type="ARBA" id="ARBA00006054"/>
    </source>
</evidence>
<dbReference type="CDD" id="cd05291">
    <property type="entry name" value="HicDH_like"/>
    <property type="match status" value="1"/>
</dbReference>
<dbReference type="EMBL" id="AEKM01000006">
    <property type="protein sequence ID" value="EFQ55644.1"/>
    <property type="molecule type" value="Genomic_DNA"/>
</dbReference>
<evidence type="ECO:0000313" key="11">
    <source>
        <dbReference type="Proteomes" id="UP000003812"/>
    </source>
</evidence>
<dbReference type="InterPro" id="IPR001236">
    <property type="entry name" value="Lactate/malate_DH_N"/>
</dbReference>
<feature type="binding site" evidence="6">
    <location>
        <position position="34"/>
    </location>
    <ligand>
        <name>NAD(+)</name>
        <dbReference type="ChEBI" id="CHEBI:57540"/>
    </ligand>
</feature>
<dbReference type="InterPro" id="IPR001557">
    <property type="entry name" value="L-lactate/malate_DH"/>
</dbReference>
<dbReference type="EC" id="1.1.1.-" evidence="10"/>
<evidence type="ECO:0000256" key="5">
    <source>
        <dbReference type="PIRSR" id="PIRSR000102-1"/>
    </source>
</evidence>
<evidence type="ECO:0000256" key="7">
    <source>
        <dbReference type="RuleBase" id="RU003369"/>
    </source>
</evidence>
<dbReference type="Proteomes" id="UP000003812">
    <property type="component" value="Unassembled WGS sequence"/>
</dbReference>
<dbReference type="Pfam" id="PF02866">
    <property type="entry name" value="Ldh_1_C"/>
    <property type="match status" value="1"/>
</dbReference>
<dbReference type="GO" id="GO:0006089">
    <property type="term" value="P:lactate metabolic process"/>
    <property type="evidence" value="ECO:0007669"/>
    <property type="project" value="TreeGrafter"/>
</dbReference>
<feature type="domain" description="Lactate/malate dehydrogenase C-terminal" evidence="9">
    <location>
        <begin position="148"/>
        <end position="302"/>
    </location>
</feature>
<dbReference type="InterPro" id="IPR036291">
    <property type="entry name" value="NAD(P)-bd_dom_sf"/>
</dbReference>
<keyword evidence="3" id="KW-0597">Phosphoprotein</keyword>
<evidence type="ECO:0000259" key="8">
    <source>
        <dbReference type="Pfam" id="PF00056"/>
    </source>
</evidence>
<evidence type="ECO:0000256" key="4">
    <source>
        <dbReference type="ARBA" id="ARBA00023002"/>
    </source>
</evidence>
<evidence type="ECO:0000256" key="3">
    <source>
        <dbReference type="ARBA" id="ARBA00022553"/>
    </source>
</evidence>
<dbReference type="InterPro" id="IPR018177">
    <property type="entry name" value="L-lactate_DH_AS"/>
</dbReference>
<comment type="similarity">
    <text evidence="1">Belongs to the LDH/MDH superfamily. LDH family.</text>
</comment>
<keyword evidence="2" id="KW-0021">Allosteric enzyme</keyword>
<accession>E3CCN8</accession>
<dbReference type="Gene3D" id="3.40.50.720">
    <property type="entry name" value="NAD(P)-binding Rossmann-like Domain"/>
    <property type="match status" value="1"/>
</dbReference>
<name>E3CCN8_STRPA</name>
<dbReference type="PROSITE" id="PS00064">
    <property type="entry name" value="L_LDH"/>
    <property type="match status" value="1"/>
</dbReference>
<dbReference type="GO" id="GO:0004459">
    <property type="term" value="F:L-lactate dehydrogenase (NAD+) activity"/>
    <property type="evidence" value="ECO:0007669"/>
    <property type="project" value="InterPro"/>
</dbReference>
<dbReference type="AlphaFoldDB" id="E3CCN8"/>
<feature type="binding site" evidence="6">
    <location>
        <begin position="121"/>
        <end position="123"/>
    </location>
    <ligand>
        <name>NAD(+)</name>
        <dbReference type="ChEBI" id="CHEBI:57540"/>
    </ligand>
</feature>
<evidence type="ECO:0000256" key="6">
    <source>
        <dbReference type="PIRSR" id="PIRSR000102-3"/>
    </source>
</evidence>
<keyword evidence="6" id="KW-0520">NAD</keyword>
<dbReference type="SUPFAM" id="SSF51735">
    <property type="entry name" value="NAD(P)-binding Rossmann-fold domains"/>
    <property type="match status" value="1"/>
</dbReference>